<dbReference type="InterPro" id="IPR004254">
    <property type="entry name" value="AdipoR/HlyIII-related"/>
</dbReference>
<sequence>MEIRQRRKQQLRRKFESDSESCSDIESDDGLAKTEASSSRAASAKRVQWWQDGYLTYSTFHQVPRYMQDNKDIHRWYRCGYSYQENWISLFHLHNETFNIWIHYIGCALFVGVAVHAVFIHPRLDPLTRFIPFAPIPVNSFTSTDRYILAGHALASAFTFVTSGVFHMHLSHSYDAYVFYGCWDYSGISATVAGTGVSTSIYLLACEEAWFRRCTLAGVIAVNLVGVLGPMFKFWPTAEFRPYRAAIYVSSAAVTFLPVFLHVGMNGWSAVPAWDKNVAVPFFSASLISYAVGVFIYVSRVPER</sequence>
<dbReference type="PANTHER" id="PTHR20855">
    <property type="entry name" value="ADIPOR/PROGESTIN RECEPTOR-RELATED"/>
    <property type="match status" value="1"/>
</dbReference>
<dbReference type="GO" id="GO:0038023">
    <property type="term" value="F:signaling receptor activity"/>
    <property type="evidence" value="ECO:0007669"/>
    <property type="project" value="TreeGrafter"/>
</dbReference>
<dbReference type="STRING" id="246404.A0A507F730"/>
<evidence type="ECO:0000313" key="10">
    <source>
        <dbReference type="Proteomes" id="UP000320333"/>
    </source>
</evidence>
<feature type="transmembrane region" description="Helical" evidence="8">
    <location>
        <begin position="147"/>
        <end position="166"/>
    </location>
</feature>
<evidence type="ECO:0000256" key="4">
    <source>
        <dbReference type="ARBA" id="ARBA00022989"/>
    </source>
</evidence>
<feature type="region of interest" description="Disordered" evidence="7">
    <location>
        <begin position="1"/>
        <end position="29"/>
    </location>
</feature>
<dbReference type="PANTHER" id="PTHR20855:SF52">
    <property type="entry name" value="ADIPONECTIN RECEPTOR PROTEIN"/>
    <property type="match status" value="1"/>
</dbReference>
<keyword evidence="4 8" id="KW-1133">Transmembrane helix</keyword>
<feature type="compositionally biased region" description="Acidic residues" evidence="7">
    <location>
        <begin position="18"/>
        <end position="29"/>
    </location>
</feature>
<evidence type="ECO:0000256" key="7">
    <source>
        <dbReference type="SAM" id="MobiDB-lite"/>
    </source>
</evidence>
<comment type="subcellular location">
    <subcellularLocation>
        <location evidence="1">Membrane</location>
        <topology evidence="1">Multi-pass membrane protein</topology>
    </subcellularLocation>
</comment>
<proteinExistence type="inferred from homology"/>
<comment type="similarity">
    <text evidence="2">Belongs to the ADIPOR family.</text>
</comment>
<comment type="caution">
    <text evidence="9">The sequence shown here is derived from an EMBL/GenBank/DDBJ whole genome shotgun (WGS) entry which is preliminary data.</text>
</comment>
<evidence type="ECO:0000256" key="5">
    <source>
        <dbReference type="ARBA" id="ARBA00023136"/>
    </source>
</evidence>
<evidence type="ECO:0000256" key="1">
    <source>
        <dbReference type="ARBA" id="ARBA00004141"/>
    </source>
</evidence>
<keyword evidence="10" id="KW-1185">Reference proteome</keyword>
<dbReference type="Pfam" id="PF03006">
    <property type="entry name" value="HlyIII"/>
    <property type="match status" value="1"/>
</dbReference>
<evidence type="ECO:0000256" key="3">
    <source>
        <dbReference type="ARBA" id="ARBA00022692"/>
    </source>
</evidence>
<dbReference type="GO" id="GO:0046872">
    <property type="term" value="F:metal ion binding"/>
    <property type="evidence" value="ECO:0007669"/>
    <property type="project" value="UniProtKB-KW"/>
</dbReference>
<dbReference type="OrthoDB" id="5585746at2759"/>
<keyword evidence="5 8" id="KW-0472">Membrane</keyword>
<feature type="transmembrane region" description="Helical" evidence="8">
    <location>
        <begin position="210"/>
        <end position="233"/>
    </location>
</feature>
<keyword evidence="6" id="KW-0862">Zinc</keyword>
<protein>
    <submittedName>
        <fullName evidence="9">Uncharacterized protein</fullName>
    </submittedName>
</protein>
<reference evidence="9 10" key="1">
    <citation type="journal article" date="2019" name="Sci. Rep.">
        <title>Comparative genomics of chytrid fungi reveal insights into the obligate biotrophic and pathogenic lifestyle of Synchytrium endobioticum.</title>
        <authorList>
            <person name="van de Vossenberg B.T.L.H."/>
            <person name="Warris S."/>
            <person name="Nguyen H.D.T."/>
            <person name="van Gent-Pelzer M.P.E."/>
            <person name="Joly D.L."/>
            <person name="van de Geest H.C."/>
            <person name="Bonants P.J.M."/>
            <person name="Smith D.S."/>
            <person name="Levesque C.A."/>
            <person name="van der Lee T.A.J."/>
        </authorList>
    </citation>
    <scope>NUCLEOTIDE SEQUENCE [LARGE SCALE GENOMIC DNA]</scope>
    <source>
        <strain evidence="9 10">CBS 675.73</strain>
    </source>
</reference>
<feature type="binding site" evidence="6">
    <location>
        <position position="167"/>
    </location>
    <ligand>
        <name>Zn(2+)</name>
        <dbReference type="ChEBI" id="CHEBI:29105"/>
    </ligand>
</feature>
<feature type="transmembrane region" description="Helical" evidence="8">
    <location>
        <begin position="178"/>
        <end position="204"/>
    </location>
</feature>
<accession>A0A507F730</accession>
<feature type="transmembrane region" description="Helical" evidence="8">
    <location>
        <begin position="245"/>
        <end position="265"/>
    </location>
</feature>
<name>A0A507F730_9FUNG</name>
<dbReference type="AlphaFoldDB" id="A0A507F730"/>
<gene>
    <name evidence="9" type="ORF">CcCBS67573_g05893</name>
</gene>
<keyword evidence="6" id="KW-0479">Metal-binding</keyword>
<feature type="transmembrane region" description="Helical" evidence="8">
    <location>
        <begin position="101"/>
        <end position="120"/>
    </location>
</feature>
<evidence type="ECO:0000256" key="8">
    <source>
        <dbReference type="SAM" id="Phobius"/>
    </source>
</evidence>
<dbReference type="GO" id="GO:0006882">
    <property type="term" value="P:intracellular zinc ion homeostasis"/>
    <property type="evidence" value="ECO:0007669"/>
    <property type="project" value="TreeGrafter"/>
</dbReference>
<evidence type="ECO:0000313" key="9">
    <source>
        <dbReference type="EMBL" id="TPX72089.1"/>
    </source>
</evidence>
<evidence type="ECO:0000256" key="6">
    <source>
        <dbReference type="PIRSR" id="PIRSR604254-1"/>
    </source>
</evidence>
<organism evidence="9 10">
    <name type="scientific">Chytriomyces confervae</name>
    <dbReference type="NCBI Taxonomy" id="246404"/>
    <lineage>
        <taxon>Eukaryota</taxon>
        <taxon>Fungi</taxon>
        <taxon>Fungi incertae sedis</taxon>
        <taxon>Chytridiomycota</taxon>
        <taxon>Chytridiomycota incertae sedis</taxon>
        <taxon>Chytridiomycetes</taxon>
        <taxon>Chytridiales</taxon>
        <taxon>Chytriomycetaceae</taxon>
        <taxon>Chytriomyces</taxon>
    </lineage>
</organism>
<dbReference type="EMBL" id="QEAP01000230">
    <property type="protein sequence ID" value="TPX72089.1"/>
    <property type="molecule type" value="Genomic_DNA"/>
</dbReference>
<feature type="transmembrane region" description="Helical" evidence="8">
    <location>
        <begin position="277"/>
        <end position="298"/>
    </location>
</feature>
<keyword evidence="3 8" id="KW-0812">Transmembrane</keyword>
<feature type="compositionally biased region" description="Basic residues" evidence="7">
    <location>
        <begin position="1"/>
        <end position="12"/>
    </location>
</feature>
<dbReference type="Proteomes" id="UP000320333">
    <property type="component" value="Unassembled WGS sequence"/>
</dbReference>
<dbReference type="GO" id="GO:0016020">
    <property type="term" value="C:membrane"/>
    <property type="evidence" value="ECO:0007669"/>
    <property type="project" value="UniProtKB-SubCell"/>
</dbReference>
<evidence type="ECO:0000256" key="2">
    <source>
        <dbReference type="ARBA" id="ARBA00007018"/>
    </source>
</evidence>